<accession>A0A843W2K2</accession>
<reference evidence="3" key="1">
    <citation type="submission" date="2017-07" db="EMBL/GenBank/DDBJ databases">
        <title>Taro Niue Genome Assembly and Annotation.</title>
        <authorList>
            <person name="Atibalentja N."/>
            <person name="Keating K."/>
            <person name="Fields C.J."/>
        </authorList>
    </citation>
    <scope>NUCLEOTIDE SEQUENCE</scope>
    <source>
        <strain evidence="3">Niue_2</strain>
        <tissue evidence="3">Leaf</tissue>
    </source>
</reference>
<dbReference type="AlphaFoldDB" id="A0A843W2K2"/>
<keyword evidence="4" id="KW-1185">Reference proteome</keyword>
<dbReference type="InterPro" id="IPR021864">
    <property type="entry name" value="DUF3475"/>
</dbReference>
<dbReference type="PANTHER" id="PTHR31371:SF13">
    <property type="entry name" value="OS05G0457600 PROTEIN"/>
    <property type="match status" value="1"/>
</dbReference>
<dbReference type="Pfam" id="PF05003">
    <property type="entry name" value="DUF668"/>
    <property type="match status" value="1"/>
</dbReference>
<dbReference type="Proteomes" id="UP000652761">
    <property type="component" value="Unassembled WGS sequence"/>
</dbReference>
<organism evidence="3 4">
    <name type="scientific">Colocasia esculenta</name>
    <name type="common">Wild taro</name>
    <name type="synonym">Arum esculentum</name>
    <dbReference type="NCBI Taxonomy" id="4460"/>
    <lineage>
        <taxon>Eukaryota</taxon>
        <taxon>Viridiplantae</taxon>
        <taxon>Streptophyta</taxon>
        <taxon>Embryophyta</taxon>
        <taxon>Tracheophyta</taxon>
        <taxon>Spermatophyta</taxon>
        <taxon>Magnoliopsida</taxon>
        <taxon>Liliopsida</taxon>
        <taxon>Araceae</taxon>
        <taxon>Aroideae</taxon>
        <taxon>Colocasieae</taxon>
        <taxon>Colocasia</taxon>
    </lineage>
</organism>
<dbReference type="Pfam" id="PF11961">
    <property type="entry name" value="DUF3475"/>
    <property type="match status" value="1"/>
</dbReference>
<evidence type="ECO:0000259" key="1">
    <source>
        <dbReference type="Pfam" id="PF05003"/>
    </source>
</evidence>
<feature type="domain" description="DUF3475" evidence="2">
    <location>
        <begin position="45"/>
        <end position="101"/>
    </location>
</feature>
<evidence type="ECO:0000259" key="2">
    <source>
        <dbReference type="Pfam" id="PF11961"/>
    </source>
</evidence>
<dbReference type="EMBL" id="NMUH01002823">
    <property type="protein sequence ID" value="MQM02266.1"/>
    <property type="molecule type" value="Genomic_DNA"/>
</dbReference>
<comment type="caution">
    <text evidence="3">The sequence shown here is derived from an EMBL/GenBank/DDBJ whole genome shotgun (WGS) entry which is preliminary data.</text>
</comment>
<evidence type="ECO:0000313" key="4">
    <source>
        <dbReference type="Proteomes" id="UP000652761"/>
    </source>
</evidence>
<proteinExistence type="predicted"/>
<sequence length="498" mass="54460">MVVAANPKAWLSKMRVRGLGHHARDRLSPPDGTGAGGADPRHLGILAFEAGRTMSRLVSLHRGLSESEVARLRCDVMRSQGVAYLNSADQVALVRVACAEMVDDLDATAAAVARFAGRCREGWPRGFDHVYKELKVGKCLAGDISRLGLGLHARDVEKKVKKMEKYAASTSALYMATEELAKLEAAERRLAKCRHWGGASQADVESLQRQISLQRDRARQLREDSLWCRSFDKVAELMARSVISIFARICSVFGASVAELPQVVQGRHGRLEVSPRTIQPRLIHLQYPYSANRAAGISMSGPLERPPVGNVLIRNSGPILRSPAVDDDEAADANAWKEQALAPPPNTLGASGLQLRYAKVVALLDKLASSPELVGEETREELYGLLPEGLRTAVGAKLRGYRRKDDGGGRSDELADGWRGAVEAILGWLAPMADATVQWHSERSFEQQHSGSEPRVLMLQTLMFSDREKAEAAIVEVLVAFSCVCLYGHIGEEDGREF</sequence>
<dbReference type="OrthoDB" id="673374at2759"/>
<name>A0A843W2K2_COLES</name>
<dbReference type="PANTHER" id="PTHR31371">
    <property type="entry name" value="BNAC09G50660D PROTEIN"/>
    <property type="match status" value="1"/>
</dbReference>
<feature type="domain" description="DUF668" evidence="1">
    <location>
        <begin position="347"/>
        <end position="437"/>
    </location>
</feature>
<dbReference type="GO" id="GO:0045927">
    <property type="term" value="P:positive regulation of growth"/>
    <property type="evidence" value="ECO:0007669"/>
    <property type="project" value="InterPro"/>
</dbReference>
<gene>
    <name evidence="3" type="ORF">Taro_035026</name>
</gene>
<protein>
    <submittedName>
        <fullName evidence="3">Uncharacterized protein</fullName>
    </submittedName>
</protein>
<evidence type="ECO:0000313" key="3">
    <source>
        <dbReference type="EMBL" id="MQM02266.1"/>
    </source>
</evidence>
<dbReference type="InterPro" id="IPR007700">
    <property type="entry name" value="DUF668"/>
</dbReference>